<evidence type="ECO:0008006" key="4">
    <source>
        <dbReference type="Google" id="ProtNLM"/>
    </source>
</evidence>
<comment type="caution">
    <text evidence="2">The sequence shown here is derived from an EMBL/GenBank/DDBJ whole genome shotgun (WGS) entry which is preliminary data.</text>
</comment>
<protein>
    <recommendedName>
        <fullName evidence="4">Outer membrane protein beta-barrel domain-containing protein</fullName>
    </recommendedName>
</protein>
<feature type="signal peptide" evidence="1">
    <location>
        <begin position="1"/>
        <end position="20"/>
    </location>
</feature>
<proteinExistence type="predicted"/>
<organism evidence="2 3">
    <name type="scientific">Terrimonas rubra</name>
    <dbReference type="NCBI Taxonomy" id="1035890"/>
    <lineage>
        <taxon>Bacteria</taxon>
        <taxon>Pseudomonadati</taxon>
        <taxon>Bacteroidota</taxon>
        <taxon>Chitinophagia</taxon>
        <taxon>Chitinophagales</taxon>
        <taxon>Chitinophagaceae</taxon>
        <taxon>Terrimonas</taxon>
    </lineage>
</organism>
<dbReference type="RefSeq" id="WP_386100629.1">
    <property type="nucleotide sequence ID" value="NZ_JBHUOZ010000003.1"/>
</dbReference>
<feature type="chain" id="PRO_5046362424" description="Outer membrane protein beta-barrel domain-containing protein" evidence="1">
    <location>
        <begin position="21"/>
        <end position="271"/>
    </location>
</feature>
<dbReference type="Proteomes" id="UP001597511">
    <property type="component" value="Unassembled WGS sequence"/>
</dbReference>
<keyword evidence="1" id="KW-0732">Signal</keyword>
<accession>A0ABW6A6Q3</accession>
<keyword evidence="3" id="KW-1185">Reference proteome</keyword>
<dbReference type="EMBL" id="JBHUOZ010000003">
    <property type="protein sequence ID" value="MFD2921060.1"/>
    <property type="molecule type" value="Genomic_DNA"/>
</dbReference>
<name>A0ABW6A6Q3_9BACT</name>
<evidence type="ECO:0000313" key="2">
    <source>
        <dbReference type="EMBL" id="MFD2921060.1"/>
    </source>
</evidence>
<sequence>MKKIFLFLMFAFSGSLVVTAQDSTIDRQPTRAERREAKRQKVAELIRQAEEGVLVFRKHNMFGIKLRTNGYGAFYEHGRMVSTRKTNIFRIDIQEVKHAKEEKLINTSVFFGNPFVYGKLNYFYPISLGYGQQYIFGQKGNKNGVSVSGVYNAGVTVGLLRPYYIDINQSGVERRIKYTQEDSAAFLGGDGTILGGTGFFGKGWGEMKVKPGVFGKAALRFDYGRFNERVSALEVGMSLDYYFSKVPIMFANKERQMFFQGYLAIVFGNRK</sequence>
<evidence type="ECO:0000313" key="3">
    <source>
        <dbReference type="Proteomes" id="UP001597511"/>
    </source>
</evidence>
<evidence type="ECO:0000256" key="1">
    <source>
        <dbReference type="SAM" id="SignalP"/>
    </source>
</evidence>
<gene>
    <name evidence="2" type="ORF">ACFS6H_15145</name>
</gene>
<reference evidence="3" key="1">
    <citation type="journal article" date="2019" name="Int. J. Syst. Evol. Microbiol.">
        <title>The Global Catalogue of Microorganisms (GCM) 10K type strain sequencing project: providing services to taxonomists for standard genome sequencing and annotation.</title>
        <authorList>
            <consortium name="The Broad Institute Genomics Platform"/>
            <consortium name="The Broad Institute Genome Sequencing Center for Infectious Disease"/>
            <person name="Wu L."/>
            <person name="Ma J."/>
        </authorList>
    </citation>
    <scope>NUCLEOTIDE SEQUENCE [LARGE SCALE GENOMIC DNA]</scope>
    <source>
        <strain evidence="3">KCTC 23299</strain>
    </source>
</reference>